<dbReference type="Pfam" id="PF06013">
    <property type="entry name" value="WXG100"/>
    <property type="match status" value="1"/>
</dbReference>
<dbReference type="Gene3D" id="1.10.287.1060">
    <property type="entry name" value="ESAT-6-like"/>
    <property type="match status" value="1"/>
</dbReference>
<dbReference type="RefSeq" id="WP_093607842.1">
    <property type="nucleotide sequence ID" value="NZ_FNFF01000002.1"/>
</dbReference>
<reference evidence="2 3" key="1">
    <citation type="submission" date="2016-10" db="EMBL/GenBank/DDBJ databases">
        <authorList>
            <person name="de Groot N.N."/>
        </authorList>
    </citation>
    <scope>NUCLEOTIDE SEQUENCE [LARGE SCALE GENOMIC DNA]</scope>
    <source>
        <strain evidence="2 3">CGMCC 4.5727</strain>
    </source>
</reference>
<dbReference type="AlphaFoldDB" id="A0A1G8VUU5"/>
<dbReference type="InterPro" id="IPR010310">
    <property type="entry name" value="T7SS_ESAT-6-like"/>
</dbReference>
<dbReference type="InterPro" id="IPR036689">
    <property type="entry name" value="ESAT-6-like_sf"/>
</dbReference>
<dbReference type="EMBL" id="FNFF01000002">
    <property type="protein sequence ID" value="SDJ69245.1"/>
    <property type="molecule type" value="Genomic_DNA"/>
</dbReference>
<keyword evidence="3" id="KW-1185">Reference proteome</keyword>
<evidence type="ECO:0000256" key="1">
    <source>
        <dbReference type="RuleBase" id="RU362001"/>
    </source>
</evidence>
<gene>
    <name evidence="2" type="ORF">SAMN05421806_10225</name>
</gene>
<evidence type="ECO:0000313" key="2">
    <source>
        <dbReference type="EMBL" id="SDJ69245.1"/>
    </source>
</evidence>
<protein>
    <recommendedName>
        <fullName evidence="1">ESAT-6-like protein</fullName>
    </recommendedName>
</protein>
<dbReference type="SUPFAM" id="SSF140453">
    <property type="entry name" value="EsxAB dimer-like"/>
    <property type="match status" value="1"/>
</dbReference>
<sequence>MAYNNPDELLVKYGTLDEMTTALGNEAKRVEECLKALQTAVIKVAEGWEGTAKETFDGEMRRWDNDAQAIHNALKELGGIIGRAGGDYMAGDKKAASYFQ</sequence>
<name>A0A1G8VUU5_9ACTN</name>
<dbReference type="OrthoDB" id="4308755at2"/>
<organism evidence="2 3">
    <name type="scientific">Streptomyces indicus</name>
    <dbReference type="NCBI Taxonomy" id="417292"/>
    <lineage>
        <taxon>Bacteria</taxon>
        <taxon>Bacillati</taxon>
        <taxon>Actinomycetota</taxon>
        <taxon>Actinomycetes</taxon>
        <taxon>Kitasatosporales</taxon>
        <taxon>Streptomycetaceae</taxon>
        <taxon>Streptomyces</taxon>
    </lineage>
</organism>
<proteinExistence type="inferred from homology"/>
<comment type="similarity">
    <text evidence="1">Belongs to the WXG100 family.</text>
</comment>
<dbReference type="NCBIfam" id="TIGR03930">
    <property type="entry name" value="WXG100_ESAT6"/>
    <property type="match status" value="1"/>
</dbReference>
<evidence type="ECO:0000313" key="3">
    <source>
        <dbReference type="Proteomes" id="UP000199155"/>
    </source>
</evidence>
<dbReference type="Proteomes" id="UP000199155">
    <property type="component" value="Unassembled WGS sequence"/>
</dbReference>
<accession>A0A1G8VUU5</accession>
<dbReference type="STRING" id="417292.SAMN05421806_10225"/>